<keyword evidence="3" id="KW-1185">Reference proteome</keyword>
<dbReference type="RefSeq" id="WP_345531922.1">
    <property type="nucleotide sequence ID" value="NZ_BAABLD010000005.1"/>
</dbReference>
<evidence type="ECO:0000313" key="2">
    <source>
        <dbReference type="EMBL" id="GAA5161750.1"/>
    </source>
</evidence>
<gene>
    <name evidence="2" type="ORF">GCM10025770_11480</name>
</gene>
<dbReference type="PANTHER" id="PTHR37512">
    <property type="entry name" value="TRIFUNCTIONAL NAD BIOSYNTHESIS/REGULATOR PROTEIN NADR"/>
    <property type="match status" value="1"/>
</dbReference>
<keyword evidence="2" id="KW-0808">Transferase</keyword>
<name>A0ABP9QGZ5_9RHOO</name>
<protein>
    <submittedName>
        <fullName evidence="2">Nicotinamide-nucleotide adenylyltransferase</fullName>
    </submittedName>
</protein>
<dbReference type="GO" id="GO:0016779">
    <property type="term" value="F:nucleotidyltransferase activity"/>
    <property type="evidence" value="ECO:0007669"/>
    <property type="project" value="UniProtKB-KW"/>
</dbReference>
<evidence type="ECO:0000313" key="3">
    <source>
        <dbReference type="Proteomes" id="UP001500547"/>
    </source>
</evidence>
<dbReference type="Gene3D" id="3.40.50.300">
    <property type="entry name" value="P-loop containing nucleotide triphosphate hydrolases"/>
    <property type="match status" value="1"/>
</dbReference>
<dbReference type="EMBL" id="BAABLD010000005">
    <property type="protein sequence ID" value="GAA5161750.1"/>
    <property type="molecule type" value="Genomic_DNA"/>
</dbReference>
<accession>A0ABP9QGZ5</accession>
<dbReference type="InterPro" id="IPR014729">
    <property type="entry name" value="Rossmann-like_a/b/a_fold"/>
</dbReference>
<dbReference type="SUPFAM" id="SSF52540">
    <property type="entry name" value="P-loop containing nucleoside triphosphate hydrolases"/>
    <property type="match status" value="1"/>
</dbReference>
<keyword evidence="2" id="KW-0548">Nucleotidyltransferase</keyword>
<comment type="caution">
    <text evidence="2">The sequence shown here is derived from an EMBL/GenBank/DDBJ whole genome shotgun (WGS) entry which is preliminary data.</text>
</comment>
<dbReference type="Pfam" id="PF13521">
    <property type="entry name" value="AAA_28"/>
    <property type="match status" value="1"/>
</dbReference>
<dbReference type="NCBIfam" id="TIGR00125">
    <property type="entry name" value="cyt_tran_rel"/>
    <property type="match status" value="1"/>
</dbReference>
<dbReference type="InterPro" id="IPR027417">
    <property type="entry name" value="P-loop_NTPase"/>
</dbReference>
<dbReference type="InterPro" id="IPR052735">
    <property type="entry name" value="NAD_biosynth-regulator"/>
</dbReference>
<evidence type="ECO:0000259" key="1">
    <source>
        <dbReference type="Pfam" id="PF13521"/>
    </source>
</evidence>
<reference evidence="3" key="1">
    <citation type="journal article" date="2019" name="Int. J. Syst. Evol. Microbiol.">
        <title>The Global Catalogue of Microorganisms (GCM) 10K type strain sequencing project: providing services to taxonomists for standard genome sequencing and annotation.</title>
        <authorList>
            <consortium name="The Broad Institute Genomics Platform"/>
            <consortium name="The Broad Institute Genome Sequencing Center for Infectious Disease"/>
            <person name="Wu L."/>
            <person name="Ma J."/>
        </authorList>
    </citation>
    <scope>NUCLEOTIDE SEQUENCE [LARGE SCALE GENOMIC DNA]</scope>
    <source>
        <strain evidence="3">JCM 18715</strain>
    </source>
</reference>
<dbReference type="Proteomes" id="UP001500547">
    <property type="component" value="Unassembled WGS sequence"/>
</dbReference>
<dbReference type="Gene3D" id="3.40.50.620">
    <property type="entry name" value="HUPs"/>
    <property type="match status" value="1"/>
</dbReference>
<sequence length="376" mass="41791">MRRPYQHGLVVGKFYPPHAGHLYLIRTAAQHCQLVTVTLLASSVESIPMAARLAWLQDCCRDWLNVRVVAEMDDVRVDYDDPAVWEEHVAIMLAAIARADAERGFSEPVDAVFSSEAYGDELANRFQAAHVCLDQTRSLFPVSGTAVRADLYAHWNDLPSPVRAGLAARVVIVGAESSGTTTLARDIAAALRARGDVWFQTRYVPEFGREYSANLVALARARGQAGVPTDIEWQESDFIAIAHEQNRLEQDAAMQGSPVLICDTDALATTIWHERYRACRSTQVEAIAAAMPARALYVLTDHAGVPFEDDGLRDGEPLRPWMTERFRQVLAAQAIPWIEVRGDRAQRLAATIREVDAVLARCRQFSVPLEYRSPGR</sequence>
<feature type="domain" description="NadR/Ttd14 AAA" evidence="1">
    <location>
        <begin position="169"/>
        <end position="347"/>
    </location>
</feature>
<dbReference type="PANTHER" id="PTHR37512:SF1">
    <property type="entry name" value="NADR_TTD14 AAA DOMAIN-CONTAINING PROTEIN"/>
    <property type="match status" value="1"/>
</dbReference>
<organism evidence="2 3">
    <name type="scientific">Viridibacterium curvum</name>
    <dbReference type="NCBI Taxonomy" id="1101404"/>
    <lineage>
        <taxon>Bacteria</taxon>
        <taxon>Pseudomonadati</taxon>
        <taxon>Pseudomonadota</taxon>
        <taxon>Betaproteobacteria</taxon>
        <taxon>Rhodocyclales</taxon>
        <taxon>Rhodocyclaceae</taxon>
        <taxon>Viridibacterium</taxon>
    </lineage>
</organism>
<dbReference type="InterPro" id="IPR038727">
    <property type="entry name" value="NadR/Ttd14_AAA_dom"/>
</dbReference>
<dbReference type="SUPFAM" id="SSF52374">
    <property type="entry name" value="Nucleotidylyl transferase"/>
    <property type="match status" value="1"/>
</dbReference>
<proteinExistence type="predicted"/>
<dbReference type="InterPro" id="IPR004821">
    <property type="entry name" value="Cyt_trans-like"/>
</dbReference>